<keyword evidence="1" id="KW-1133">Transmembrane helix</keyword>
<protein>
    <submittedName>
        <fullName evidence="2">Uncharacterized protein</fullName>
    </submittedName>
</protein>
<reference evidence="2" key="1">
    <citation type="submission" date="2020-10" db="EMBL/GenBank/DDBJ databases">
        <authorList>
            <person name="Gilroy R."/>
        </authorList>
    </citation>
    <scope>NUCLEOTIDE SEQUENCE</scope>
    <source>
        <strain evidence="2">18911</strain>
    </source>
</reference>
<feature type="transmembrane region" description="Helical" evidence="1">
    <location>
        <begin position="45"/>
        <end position="78"/>
    </location>
</feature>
<evidence type="ECO:0000313" key="2">
    <source>
        <dbReference type="EMBL" id="HIU60535.1"/>
    </source>
</evidence>
<name>A0A9D1MHG7_9FIRM</name>
<keyword evidence="1" id="KW-0472">Membrane</keyword>
<feature type="transmembrane region" description="Helical" evidence="1">
    <location>
        <begin position="12"/>
        <end position="33"/>
    </location>
</feature>
<evidence type="ECO:0000256" key="1">
    <source>
        <dbReference type="SAM" id="Phobius"/>
    </source>
</evidence>
<feature type="transmembrane region" description="Helical" evidence="1">
    <location>
        <begin position="123"/>
        <end position="143"/>
    </location>
</feature>
<feature type="transmembrane region" description="Helical" evidence="1">
    <location>
        <begin position="90"/>
        <end position="111"/>
    </location>
</feature>
<reference evidence="2" key="2">
    <citation type="journal article" date="2021" name="PeerJ">
        <title>Extensive microbial diversity within the chicken gut microbiome revealed by metagenomics and culture.</title>
        <authorList>
            <person name="Gilroy R."/>
            <person name="Ravi A."/>
            <person name="Getino M."/>
            <person name="Pursley I."/>
            <person name="Horton D.L."/>
            <person name="Alikhan N.F."/>
            <person name="Baker D."/>
            <person name="Gharbi K."/>
            <person name="Hall N."/>
            <person name="Watson M."/>
            <person name="Adriaenssens E.M."/>
            <person name="Foster-Nyarko E."/>
            <person name="Jarju S."/>
            <person name="Secka A."/>
            <person name="Antonio M."/>
            <person name="Oren A."/>
            <person name="Chaudhuri R.R."/>
            <person name="La Ragione R."/>
            <person name="Hildebrand F."/>
            <person name="Pallen M.J."/>
        </authorList>
    </citation>
    <scope>NUCLEOTIDE SEQUENCE</scope>
    <source>
        <strain evidence="2">18911</strain>
    </source>
</reference>
<dbReference type="Proteomes" id="UP000824094">
    <property type="component" value="Unassembled WGS sequence"/>
</dbReference>
<gene>
    <name evidence="2" type="ORF">IAB05_04010</name>
</gene>
<keyword evidence="1" id="KW-0812">Transmembrane</keyword>
<evidence type="ECO:0000313" key="3">
    <source>
        <dbReference type="Proteomes" id="UP000824094"/>
    </source>
</evidence>
<dbReference type="AlphaFoldDB" id="A0A9D1MHG7"/>
<proteinExistence type="predicted"/>
<accession>A0A9D1MHG7</accession>
<comment type="caution">
    <text evidence="2">The sequence shown here is derived from an EMBL/GenBank/DDBJ whole genome shotgun (WGS) entry which is preliminary data.</text>
</comment>
<organism evidence="2 3">
    <name type="scientific">Candidatus Stercoripulliclostridium merdigallinarum</name>
    <dbReference type="NCBI Taxonomy" id="2840951"/>
    <lineage>
        <taxon>Bacteria</taxon>
        <taxon>Bacillati</taxon>
        <taxon>Bacillota</taxon>
        <taxon>Clostridia</taxon>
        <taxon>Eubacteriales</taxon>
        <taxon>Candidatus Stercoripulliclostridium</taxon>
    </lineage>
</organism>
<dbReference type="EMBL" id="DVNF01000119">
    <property type="protein sequence ID" value="HIU60535.1"/>
    <property type="molecule type" value="Genomic_DNA"/>
</dbReference>
<sequence>MKTVNLYKGYAIFRGILMFAYAALMLVIGFVGRNALNEDVDNNPFAAFAVSLVGVLGIILIIAGFIVAIYFVLYVIGVKRTLSGNGKGKVFLALDCIINFAYAALAIASFIIDDSNASATNGIIIIVVSAIGLVYDVLAIIAIKELNFKNS</sequence>